<protein>
    <submittedName>
        <fullName evidence="2">Uncharacterized protein</fullName>
    </submittedName>
</protein>
<comment type="caution">
    <text evidence="2">The sequence shown here is derived from an EMBL/GenBank/DDBJ whole genome shotgun (WGS) entry which is preliminary data.</text>
</comment>
<dbReference type="AlphaFoldDB" id="A0ABD1EWD1"/>
<gene>
    <name evidence="2" type="ORF">ABEB36_004933</name>
</gene>
<name>A0ABD1EWD1_HYPHA</name>
<organism evidence="2 3">
    <name type="scientific">Hypothenemus hampei</name>
    <name type="common">Coffee berry borer</name>
    <dbReference type="NCBI Taxonomy" id="57062"/>
    <lineage>
        <taxon>Eukaryota</taxon>
        <taxon>Metazoa</taxon>
        <taxon>Ecdysozoa</taxon>
        <taxon>Arthropoda</taxon>
        <taxon>Hexapoda</taxon>
        <taxon>Insecta</taxon>
        <taxon>Pterygota</taxon>
        <taxon>Neoptera</taxon>
        <taxon>Endopterygota</taxon>
        <taxon>Coleoptera</taxon>
        <taxon>Polyphaga</taxon>
        <taxon>Cucujiformia</taxon>
        <taxon>Curculionidae</taxon>
        <taxon>Scolytinae</taxon>
        <taxon>Hypothenemus</taxon>
    </lineage>
</organism>
<accession>A0ABD1EWD1</accession>
<sequence length="199" mass="22513">MGQPTLERQKGEKGAKPHSHHSNGMQVGVKWFDIKEISFNSMDGGCFSGPPFAFGRRNSIKCYGDSTMRKMEKKIFKFLPQTDSDKCFFIGMHIQDSPLIPNMVIQKQLSTVNADLKRPSSVLTGVWARVEGTLPREQLAGVCEYMIVPPEPKIRFSMVPPSVSMNITDHKVEEKEETSRGIGGLQLILFNHLRTRRIY</sequence>
<dbReference type="EMBL" id="JBDJPC010000004">
    <property type="protein sequence ID" value="KAL1505346.1"/>
    <property type="molecule type" value="Genomic_DNA"/>
</dbReference>
<keyword evidence="3" id="KW-1185">Reference proteome</keyword>
<evidence type="ECO:0000313" key="2">
    <source>
        <dbReference type="EMBL" id="KAL1505346.1"/>
    </source>
</evidence>
<reference evidence="2 3" key="1">
    <citation type="submission" date="2024-05" db="EMBL/GenBank/DDBJ databases">
        <title>Genetic variation in Jamaican populations of the coffee berry borer (Hypothenemus hampei).</title>
        <authorList>
            <person name="Errbii M."/>
            <person name="Myrie A."/>
        </authorList>
    </citation>
    <scope>NUCLEOTIDE SEQUENCE [LARGE SCALE GENOMIC DNA]</scope>
    <source>
        <strain evidence="2">JA-Hopewell-2020-01-JO</strain>
        <tissue evidence="2">Whole body</tissue>
    </source>
</reference>
<feature type="region of interest" description="Disordered" evidence="1">
    <location>
        <begin position="1"/>
        <end position="24"/>
    </location>
</feature>
<proteinExistence type="predicted"/>
<dbReference type="Proteomes" id="UP001566132">
    <property type="component" value="Unassembled WGS sequence"/>
</dbReference>
<evidence type="ECO:0000256" key="1">
    <source>
        <dbReference type="SAM" id="MobiDB-lite"/>
    </source>
</evidence>
<evidence type="ECO:0000313" key="3">
    <source>
        <dbReference type="Proteomes" id="UP001566132"/>
    </source>
</evidence>